<dbReference type="PANTHER" id="PTHR23150:SF19">
    <property type="entry name" value="FORMYLGLYCINE-GENERATING ENZYME"/>
    <property type="match status" value="1"/>
</dbReference>
<keyword evidence="3" id="KW-1185">Reference proteome</keyword>
<sequence>MDTKTELVGMKRIAGGTFTMGSDRFYPEEAPLRQVSVDTFWMDEAPVTNAEFSRFVEATGYRTFAETAPDPADYPGMDPALAQAGSLVFFRTATPVDTNDYSQWWRFVTGADWRHPIGPGSSLEGLDDHPVVHIVHEDAMAYAQWAGKTLPTEAEYEFAARGGLEGADYAWGDELAPGGAMLANYWQGMFPFANQMLDGWERTSPVRTYPANGYGLYDLIGNVWEWTDDWYGLPADEKKAKGSCCVADNPRGGRKGDSFDPCTPTVPIPRKVLKGGSHLCAPNYCQRYRPAARHPQPLDTSTSHVGFRCIVRDPG</sequence>
<dbReference type="Pfam" id="PF03781">
    <property type="entry name" value="FGE-sulfatase"/>
    <property type="match status" value="1"/>
</dbReference>
<dbReference type="Proteomes" id="UP000016568">
    <property type="component" value="Unassembled WGS sequence"/>
</dbReference>
<dbReference type="GO" id="GO:0120147">
    <property type="term" value="F:formylglycine-generating oxidase activity"/>
    <property type="evidence" value="ECO:0007669"/>
    <property type="project" value="TreeGrafter"/>
</dbReference>
<dbReference type="eggNOG" id="COG1262">
    <property type="taxonomic scope" value="Bacteria"/>
</dbReference>
<accession>U2YH66</accession>
<name>U2YH66_9SPHN</name>
<reference evidence="2 3" key="1">
    <citation type="submission" date="2013-09" db="EMBL/GenBank/DDBJ databases">
        <title>Whole genome shotgun sequence of Novosphingobium tardaugens NBRC 16725.</title>
        <authorList>
            <person name="Isaki S."/>
            <person name="Hosoyama A."/>
            <person name="Tsuchikane K."/>
            <person name="Katsumata H."/>
            <person name="Ando Y."/>
            <person name="Yamazaki S."/>
            <person name="Fujita N."/>
        </authorList>
    </citation>
    <scope>NUCLEOTIDE SEQUENCE [LARGE SCALE GENOMIC DNA]</scope>
    <source>
        <strain evidence="2 3">NBRC 16725</strain>
    </source>
</reference>
<dbReference type="AlphaFoldDB" id="U2YH66"/>
<comment type="caution">
    <text evidence="2">The sequence shown here is derived from an EMBL/GenBank/DDBJ whole genome shotgun (WGS) entry which is preliminary data.</text>
</comment>
<evidence type="ECO:0000313" key="2">
    <source>
        <dbReference type="EMBL" id="GAD47385.1"/>
    </source>
</evidence>
<protein>
    <recommendedName>
        <fullName evidence="1">Sulfatase-modifying factor enzyme-like domain-containing protein</fullName>
    </recommendedName>
</protein>
<dbReference type="Gene3D" id="3.90.1580.10">
    <property type="entry name" value="paralog of FGE (formylglycine-generating enzyme)"/>
    <property type="match status" value="1"/>
</dbReference>
<dbReference type="SUPFAM" id="SSF56436">
    <property type="entry name" value="C-type lectin-like"/>
    <property type="match status" value="1"/>
</dbReference>
<evidence type="ECO:0000259" key="1">
    <source>
        <dbReference type="Pfam" id="PF03781"/>
    </source>
</evidence>
<dbReference type="PANTHER" id="PTHR23150">
    <property type="entry name" value="SULFATASE MODIFYING FACTOR 1, 2"/>
    <property type="match status" value="1"/>
</dbReference>
<dbReference type="InterPro" id="IPR042095">
    <property type="entry name" value="SUMF_sf"/>
</dbReference>
<organism evidence="2 3">
    <name type="scientific">Caenibius tardaugens NBRC 16725</name>
    <dbReference type="NCBI Taxonomy" id="1219035"/>
    <lineage>
        <taxon>Bacteria</taxon>
        <taxon>Pseudomonadati</taxon>
        <taxon>Pseudomonadota</taxon>
        <taxon>Alphaproteobacteria</taxon>
        <taxon>Sphingomonadales</taxon>
        <taxon>Erythrobacteraceae</taxon>
        <taxon>Caenibius</taxon>
    </lineage>
</organism>
<dbReference type="InterPro" id="IPR016187">
    <property type="entry name" value="CTDL_fold"/>
</dbReference>
<gene>
    <name evidence="2" type="ORF">NT2_01_01530</name>
</gene>
<dbReference type="InterPro" id="IPR051043">
    <property type="entry name" value="Sulfatase_Mod_Factor_Kinase"/>
</dbReference>
<proteinExistence type="predicted"/>
<dbReference type="InterPro" id="IPR005532">
    <property type="entry name" value="SUMF_dom"/>
</dbReference>
<dbReference type="EMBL" id="BASZ01000001">
    <property type="protein sequence ID" value="GAD47385.1"/>
    <property type="molecule type" value="Genomic_DNA"/>
</dbReference>
<evidence type="ECO:0000313" key="3">
    <source>
        <dbReference type="Proteomes" id="UP000016568"/>
    </source>
</evidence>
<feature type="domain" description="Sulfatase-modifying factor enzyme-like" evidence="1">
    <location>
        <begin position="9"/>
        <end position="310"/>
    </location>
</feature>